<accession>F0ZWU3</accession>
<sequence>MAPNNSDNNSSSSNSSSNSNSNSSGSSNNIDNSQQFQCPYCPTIYFSQNLISQDTNLNKCEHLLLDYQTVSHLNATYRTVSDLTGNLLGNKIPLVIAKRFIKFIRDTKSGGVPNGFYTIHKTKARVSHTFQGVTSFSLRYVIDFDNNNSNNNNSSNNIGKTTTIESTYYLTQNPIQDSTLFESFVLKNYIDSIPSLSTKINSTDCLNNEQQQQQQHISYIGFTREQIKTFLEFDDQDENYSYDYANLDNNGEEGTSFESLLKNRWILITGLPSNQLPIFVNITLQMLIQQEQQKQISNGLIPIALNVNNNNIENNVNIHVVHPLPNIAIQS</sequence>
<dbReference type="Proteomes" id="UP000001064">
    <property type="component" value="Unassembled WGS sequence"/>
</dbReference>
<reference evidence="3" key="1">
    <citation type="journal article" date="2011" name="Genome Biol.">
        <title>Comparative genomics of the social amoebae Dictyostelium discoideum and Dictyostelium purpureum.</title>
        <authorList>
            <consortium name="US DOE Joint Genome Institute (JGI-PGF)"/>
            <person name="Sucgang R."/>
            <person name="Kuo A."/>
            <person name="Tian X."/>
            <person name="Salerno W."/>
            <person name="Parikh A."/>
            <person name="Feasley C.L."/>
            <person name="Dalin E."/>
            <person name="Tu H."/>
            <person name="Huang E."/>
            <person name="Barry K."/>
            <person name="Lindquist E."/>
            <person name="Shapiro H."/>
            <person name="Bruce D."/>
            <person name="Schmutz J."/>
            <person name="Salamov A."/>
            <person name="Fey P."/>
            <person name="Gaudet P."/>
            <person name="Anjard C."/>
            <person name="Babu M.M."/>
            <person name="Basu S."/>
            <person name="Bushmanova Y."/>
            <person name="van der Wel H."/>
            <person name="Katoh-Kurasawa M."/>
            <person name="Dinh C."/>
            <person name="Coutinho P.M."/>
            <person name="Saito T."/>
            <person name="Elias M."/>
            <person name="Schaap P."/>
            <person name="Kay R.R."/>
            <person name="Henrissat B."/>
            <person name="Eichinger L."/>
            <person name="Rivero F."/>
            <person name="Putnam N.H."/>
            <person name="West C.M."/>
            <person name="Loomis W.F."/>
            <person name="Chisholm R.L."/>
            <person name="Shaulsky G."/>
            <person name="Strassmann J.E."/>
            <person name="Queller D.C."/>
            <person name="Kuspa A."/>
            <person name="Grigoriev I.V."/>
        </authorList>
    </citation>
    <scope>NUCLEOTIDE SEQUENCE [LARGE SCALE GENOMIC DNA]</scope>
    <source>
        <strain evidence="3">QSDP1</strain>
    </source>
</reference>
<dbReference type="eggNOG" id="ENOG502RF9K">
    <property type="taxonomic scope" value="Eukaryota"/>
</dbReference>
<dbReference type="FunCoup" id="F0ZWU3">
    <property type="interactions" value="743"/>
</dbReference>
<gene>
    <name evidence="2" type="ORF">DICPUDRAFT_73189</name>
</gene>
<dbReference type="AlphaFoldDB" id="F0ZWU3"/>
<keyword evidence="3" id="KW-1185">Reference proteome</keyword>
<dbReference type="InParanoid" id="F0ZWU3"/>
<dbReference type="OrthoDB" id="19907at2759"/>
<name>F0ZWU3_DICPU</name>
<dbReference type="GeneID" id="10505644"/>
<evidence type="ECO:0000313" key="2">
    <source>
        <dbReference type="EMBL" id="EGC31574.1"/>
    </source>
</evidence>
<dbReference type="VEuPathDB" id="AmoebaDB:DICPUDRAFT_73189"/>
<evidence type="ECO:0000313" key="3">
    <source>
        <dbReference type="Proteomes" id="UP000001064"/>
    </source>
</evidence>
<dbReference type="EMBL" id="GL871244">
    <property type="protein sequence ID" value="EGC31574.1"/>
    <property type="molecule type" value="Genomic_DNA"/>
</dbReference>
<dbReference type="RefSeq" id="XP_003291885.1">
    <property type="nucleotide sequence ID" value="XM_003291837.1"/>
</dbReference>
<evidence type="ECO:0000256" key="1">
    <source>
        <dbReference type="SAM" id="MobiDB-lite"/>
    </source>
</evidence>
<proteinExistence type="predicted"/>
<dbReference type="KEGG" id="dpp:DICPUDRAFT_73189"/>
<protein>
    <submittedName>
        <fullName evidence="2">Uncharacterized protein</fullName>
    </submittedName>
</protein>
<organism evidence="2 3">
    <name type="scientific">Dictyostelium purpureum</name>
    <name type="common">Slime mold</name>
    <dbReference type="NCBI Taxonomy" id="5786"/>
    <lineage>
        <taxon>Eukaryota</taxon>
        <taxon>Amoebozoa</taxon>
        <taxon>Evosea</taxon>
        <taxon>Eumycetozoa</taxon>
        <taxon>Dictyostelia</taxon>
        <taxon>Dictyosteliales</taxon>
        <taxon>Dictyosteliaceae</taxon>
        <taxon>Dictyostelium</taxon>
    </lineage>
</organism>
<feature type="region of interest" description="Disordered" evidence="1">
    <location>
        <begin position="1"/>
        <end position="29"/>
    </location>
</feature>
<dbReference type="OMA" id="IDIFALM"/>